<accession>A0A0F8Z9Y8</accession>
<proteinExistence type="predicted"/>
<protein>
    <recommendedName>
        <fullName evidence="1">DUF7352 domain-containing protein</fullName>
    </recommendedName>
</protein>
<gene>
    <name evidence="2" type="ORF">LCGC14_2721890</name>
</gene>
<name>A0A0F8Z9Y8_9ZZZZ</name>
<evidence type="ECO:0000313" key="2">
    <source>
        <dbReference type="EMBL" id="KKK90548.1"/>
    </source>
</evidence>
<organism evidence="2">
    <name type="scientific">marine sediment metagenome</name>
    <dbReference type="NCBI Taxonomy" id="412755"/>
    <lineage>
        <taxon>unclassified sequences</taxon>
        <taxon>metagenomes</taxon>
        <taxon>ecological metagenomes</taxon>
    </lineage>
</organism>
<feature type="domain" description="DUF7352" evidence="1">
    <location>
        <begin position="2"/>
        <end position="85"/>
    </location>
</feature>
<dbReference type="InterPro" id="IPR055776">
    <property type="entry name" value="DUF7352"/>
</dbReference>
<dbReference type="Pfam" id="PF24043">
    <property type="entry name" value="DUF7352"/>
    <property type="match status" value="1"/>
</dbReference>
<reference evidence="2" key="1">
    <citation type="journal article" date="2015" name="Nature">
        <title>Complex archaea that bridge the gap between prokaryotes and eukaryotes.</title>
        <authorList>
            <person name="Spang A."/>
            <person name="Saw J.H."/>
            <person name="Jorgensen S.L."/>
            <person name="Zaremba-Niedzwiedzka K."/>
            <person name="Martijn J."/>
            <person name="Lind A.E."/>
            <person name="van Eijk R."/>
            <person name="Schleper C."/>
            <person name="Guy L."/>
            <person name="Ettema T.J."/>
        </authorList>
    </citation>
    <scope>NUCLEOTIDE SEQUENCE</scope>
</reference>
<dbReference type="AlphaFoldDB" id="A0A0F8Z9Y8"/>
<comment type="caution">
    <text evidence="2">The sequence shown here is derived from an EMBL/GenBank/DDBJ whole genome shotgun (WGS) entry which is preliminary data.</text>
</comment>
<sequence>MQIWKFPLEVTDDECLEMPFRARVLTIQTQNGKPCLWALVEPGSSPILRKFRIVGTGHEFDGKGEYVGTFQLMDGALVFHVFDVSEA</sequence>
<evidence type="ECO:0000259" key="1">
    <source>
        <dbReference type="Pfam" id="PF24043"/>
    </source>
</evidence>
<dbReference type="EMBL" id="LAZR01049050">
    <property type="protein sequence ID" value="KKK90548.1"/>
    <property type="molecule type" value="Genomic_DNA"/>
</dbReference>